<dbReference type="AlphaFoldDB" id="A0A210PDW8"/>
<dbReference type="GO" id="GO:0006879">
    <property type="term" value="P:intracellular iron ion homeostasis"/>
    <property type="evidence" value="ECO:0007669"/>
    <property type="project" value="InterPro"/>
</dbReference>
<dbReference type="InterPro" id="IPR050648">
    <property type="entry name" value="F-box_LRR-repeat"/>
</dbReference>
<dbReference type="Gene3D" id="1.20.120.520">
    <property type="entry name" value="nmb1532 protein domain like"/>
    <property type="match status" value="1"/>
</dbReference>
<dbReference type="PANTHER" id="PTHR13382">
    <property type="entry name" value="MITOCHONDRIAL ATP SYNTHASE COUPLING FACTOR B"/>
    <property type="match status" value="1"/>
</dbReference>
<evidence type="ECO:0000256" key="2">
    <source>
        <dbReference type="ARBA" id="ARBA00022723"/>
    </source>
</evidence>
<evidence type="ECO:0000313" key="8">
    <source>
        <dbReference type="Proteomes" id="UP000242188"/>
    </source>
</evidence>
<dbReference type="Pfam" id="PF12937">
    <property type="entry name" value="F-box-like"/>
    <property type="match status" value="1"/>
</dbReference>
<dbReference type="InterPro" id="IPR001611">
    <property type="entry name" value="Leu-rich_rpt"/>
</dbReference>
<name>A0A210PDW8_MIZYE</name>
<gene>
    <name evidence="7" type="ORF">KP79_PYT11452</name>
</gene>
<dbReference type="InterPro" id="IPR045808">
    <property type="entry name" value="Hr_FBXL5"/>
</dbReference>
<dbReference type="InterPro" id="IPR036047">
    <property type="entry name" value="F-box-like_dom_sf"/>
</dbReference>
<dbReference type="Proteomes" id="UP000242188">
    <property type="component" value="Unassembled WGS sequence"/>
</dbReference>
<evidence type="ECO:0000256" key="5">
    <source>
        <dbReference type="SAM" id="MobiDB-lite"/>
    </source>
</evidence>
<protein>
    <submittedName>
        <fullName evidence="7">F-box/LRR-repeat protein 5</fullName>
    </submittedName>
</protein>
<dbReference type="OrthoDB" id="10257471at2759"/>
<feature type="compositionally biased region" description="Acidic residues" evidence="5">
    <location>
        <begin position="339"/>
        <end position="348"/>
    </location>
</feature>
<dbReference type="GO" id="GO:0005737">
    <property type="term" value="C:cytoplasm"/>
    <property type="evidence" value="ECO:0007669"/>
    <property type="project" value="TreeGrafter"/>
</dbReference>
<dbReference type="CDD" id="cd12109">
    <property type="entry name" value="Hr_FBXL5"/>
    <property type="match status" value="1"/>
</dbReference>
<feature type="region of interest" description="Disordered" evidence="5">
    <location>
        <begin position="716"/>
        <end position="737"/>
    </location>
</feature>
<keyword evidence="8" id="KW-1185">Reference proteome</keyword>
<dbReference type="CDD" id="cd22118">
    <property type="entry name" value="F-box_FBXL5"/>
    <property type="match status" value="1"/>
</dbReference>
<sequence>MPRHRSSDHSNTTRHSHTRAPRDFSRFQYFLSKHNMAPKSWPAEVDVFTIPHSRMKELVQRYLNMMSDINFTNVGHLTLLLENLCNTFKEFYNHEQVENQFIMKKLKEKLQCLSIKNHAVCNCHSDNRLTEMLNLFQDGYKCTEKTDADRINYGIKLRTALEEFTSSFLPHMEEEEEIFQPMLIEYFSYDELCDIKNEVLMHHSINPGQKEVKLEEDDELMCDEVQEKEELEKSEKEYKGIDTLPEELMLKIFSHLNPRELSHCAQVSQRWNELATDGSLWKTILPVQWSIGQWSFAPRLDSDVEEEKVDVIKELMVDVLSDEMVDEDADRDESRGDDSDNSVDDECTEDKQIRKEAAMLTSLVKYLLPRVGSHVKSCYLGYSKGLVNGLLYKILSQCPNMEVLDLSQTRISDIGFKGLGRKGCGAKLKYLNLGGCFNITDTTLKRLSSSFNNFSCEKWENYRDTKEKRENKNNEKDREEVGKCGKCCKLKQGKDKNESDIEKWTEKELKADQVSMQHERKNEVVQEVSAPMAKIHEDNSDSNFSHPAPKVETVPNEPILTDLEESVLLRSLSTVNVSQALEDACDYLENMMKKNSGKMNEPKMLEEGSKDLDHNEKDINTKEVCEVQCLNNEIIAGLEDTDLINAVSQNDSANLVVCEDCSATNQTMETCSQESNSTSCLEKCGHCSTSAKHLHEADVMCSHSHQTTLKFHESKKPKRTTCVSPDPKSPGSLVDPKPSQLQTGYLGHQNTNIVITGERGDDVKICDNDLDLNGKLMNSDPSSHDLEYLSLSGCYHITDTGLRYLAEDGGLPCLRYLDLSGCLNITADGLTELVSVCPALDREELYYCDNVIDGPYAAEASGCQNLECNSRVCCSVVLVTIPLIVLSMSLYH</sequence>
<keyword evidence="4" id="KW-0408">Iron</keyword>
<dbReference type="SUPFAM" id="SSF52047">
    <property type="entry name" value="RNI-like"/>
    <property type="match status" value="1"/>
</dbReference>
<evidence type="ECO:0000256" key="4">
    <source>
        <dbReference type="ARBA" id="ARBA00023004"/>
    </source>
</evidence>
<accession>A0A210PDW8</accession>
<dbReference type="GO" id="GO:0046872">
    <property type="term" value="F:metal ion binding"/>
    <property type="evidence" value="ECO:0007669"/>
    <property type="project" value="UniProtKB-KW"/>
</dbReference>
<evidence type="ECO:0000259" key="6">
    <source>
        <dbReference type="PROSITE" id="PS50181"/>
    </source>
</evidence>
<evidence type="ECO:0000256" key="3">
    <source>
        <dbReference type="ARBA" id="ARBA00022786"/>
    </source>
</evidence>
<dbReference type="PROSITE" id="PS50181">
    <property type="entry name" value="FBOX"/>
    <property type="match status" value="1"/>
</dbReference>
<keyword evidence="3" id="KW-0833">Ubl conjugation pathway</keyword>
<evidence type="ECO:0000313" key="7">
    <source>
        <dbReference type="EMBL" id="OWF34683.1"/>
    </source>
</evidence>
<dbReference type="Pfam" id="PF13516">
    <property type="entry name" value="LRR_6"/>
    <property type="match status" value="3"/>
</dbReference>
<dbReference type="SMART" id="SM00367">
    <property type="entry name" value="LRR_CC"/>
    <property type="match status" value="4"/>
</dbReference>
<dbReference type="EMBL" id="NEDP02076751">
    <property type="protein sequence ID" value="OWF34683.1"/>
    <property type="molecule type" value="Genomic_DNA"/>
</dbReference>
<evidence type="ECO:0000256" key="1">
    <source>
        <dbReference type="ARBA" id="ARBA00022490"/>
    </source>
</evidence>
<dbReference type="STRING" id="6573.A0A210PDW8"/>
<dbReference type="Gene3D" id="3.80.10.10">
    <property type="entry name" value="Ribonuclease Inhibitor"/>
    <property type="match status" value="2"/>
</dbReference>
<organism evidence="7 8">
    <name type="scientific">Mizuhopecten yessoensis</name>
    <name type="common">Japanese scallop</name>
    <name type="synonym">Patinopecten yessoensis</name>
    <dbReference type="NCBI Taxonomy" id="6573"/>
    <lineage>
        <taxon>Eukaryota</taxon>
        <taxon>Metazoa</taxon>
        <taxon>Spiralia</taxon>
        <taxon>Lophotrochozoa</taxon>
        <taxon>Mollusca</taxon>
        <taxon>Bivalvia</taxon>
        <taxon>Autobranchia</taxon>
        <taxon>Pteriomorphia</taxon>
        <taxon>Pectinida</taxon>
        <taxon>Pectinoidea</taxon>
        <taxon>Pectinidae</taxon>
        <taxon>Mizuhopecten</taxon>
    </lineage>
</organism>
<dbReference type="SMART" id="SM00256">
    <property type="entry name" value="FBOX"/>
    <property type="match status" value="1"/>
</dbReference>
<feature type="domain" description="F-box" evidence="6">
    <location>
        <begin position="238"/>
        <end position="284"/>
    </location>
</feature>
<dbReference type="InterPro" id="IPR032675">
    <property type="entry name" value="LRR_dom_sf"/>
</dbReference>
<comment type="caution">
    <text evidence="7">The sequence shown here is derived from an EMBL/GenBank/DDBJ whole genome shotgun (WGS) entry which is preliminary data.</text>
</comment>
<dbReference type="InterPro" id="IPR006553">
    <property type="entry name" value="Leu-rich_rpt_Cys-con_subtyp"/>
</dbReference>
<dbReference type="Gene3D" id="1.20.1280.50">
    <property type="match status" value="1"/>
</dbReference>
<dbReference type="InterPro" id="IPR001810">
    <property type="entry name" value="F-box_dom"/>
</dbReference>
<dbReference type="PANTHER" id="PTHR13382:SF7">
    <property type="entry name" value="LEUCINE-RICH REPEAT-CONTAINING PROTEIN"/>
    <property type="match status" value="1"/>
</dbReference>
<dbReference type="SUPFAM" id="SSF81383">
    <property type="entry name" value="F-box domain"/>
    <property type="match status" value="1"/>
</dbReference>
<keyword evidence="2" id="KW-0479">Metal-binding</keyword>
<reference evidence="7 8" key="1">
    <citation type="journal article" date="2017" name="Nat. Ecol. Evol.">
        <title>Scallop genome provides insights into evolution of bilaterian karyotype and development.</title>
        <authorList>
            <person name="Wang S."/>
            <person name="Zhang J."/>
            <person name="Jiao W."/>
            <person name="Li J."/>
            <person name="Xun X."/>
            <person name="Sun Y."/>
            <person name="Guo X."/>
            <person name="Huan P."/>
            <person name="Dong B."/>
            <person name="Zhang L."/>
            <person name="Hu X."/>
            <person name="Sun X."/>
            <person name="Wang J."/>
            <person name="Zhao C."/>
            <person name="Wang Y."/>
            <person name="Wang D."/>
            <person name="Huang X."/>
            <person name="Wang R."/>
            <person name="Lv J."/>
            <person name="Li Y."/>
            <person name="Zhang Z."/>
            <person name="Liu B."/>
            <person name="Lu W."/>
            <person name="Hui Y."/>
            <person name="Liang J."/>
            <person name="Zhou Z."/>
            <person name="Hou R."/>
            <person name="Li X."/>
            <person name="Liu Y."/>
            <person name="Li H."/>
            <person name="Ning X."/>
            <person name="Lin Y."/>
            <person name="Zhao L."/>
            <person name="Xing Q."/>
            <person name="Dou J."/>
            <person name="Li Y."/>
            <person name="Mao J."/>
            <person name="Guo H."/>
            <person name="Dou H."/>
            <person name="Li T."/>
            <person name="Mu C."/>
            <person name="Jiang W."/>
            <person name="Fu Q."/>
            <person name="Fu X."/>
            <person name="Miao Y."/>
            <person name="Liu J."/>
            <person name="Yu Q."/>
            <person name="Li R."/>
            <person name="Liao H."/>
            <person name="Li X."/>
            <person name="Kong Y."/>
            <person name="Jiang Z."/>
            <person name="Chourrout D."/>
            <person name="Li R."/>
            <person name="Bao Z."/>
        </authorList>
    </citation>
    <scope>NUCLEOTIDE SEQUENCE [LARGE SCALE GENOMIC DNA]</scope>
    <source>
        <strain evidence="7 8">PY_sf001</strain>
    </source>
</reference>
<proteinExistence type="predicted"/>
<keyword evidence="1" id="KW-0963">Cytoplasm</keyword>
<feature type="region of interest" description="Disordered" evidence="5">
    <location>
        <begin position="326"/>
        <end position="349"/>
    </location>
</feature>